<protein>
    <submittedName>
        <fullName evidence="2">Uncharacterized protein</fullName>
    </submittedName>
</protein>
<accession>A0A834UF94</accession>
<reference evidence="2" key="1">
    <citation type="journal article" date="2020" name="G3 (Bethesda)">
        <title>High-Quality Assemblies for Three Invasive Social Wasps from the &lt;i&gt;Vespula&lt;/i&gt; Genus.</title>
        <authorList>
            <person name="Harrop T.W.R."/>
            <person name="Guhlin J."/>
            <person name="McLaughlin G.M."/>
            <person name="Permina E."/>
            <person name="Stockwell P."/>
            <person name="Gilligan J."/>
            <person name="Le Lec M.F."/>
            <person name="Gruber M.A.M."/>
            <person name="Quinn O."/>
            <person name="Lovegrove M."/>
            <person name="Duncan E.J."/>
            <person name="Remnant E.J."/>
            <person name="Van Eeckhoven J."/>
            <person name="Graham B."/>
            <person name="Knapp R.A."/>
            <person name="Langford K.W."/>
            <person name="Kronenberg Z."/>
            <person name="Press M.O."/>
            <person name="Eacker S.M."/>
            <person name="Wilson-Rankin E.E."/>
            <person name="Purcell J."/>
            <person name="Lester P.J."/>
            <person name="Dearden P.K."/>
        </authorList>
    </citation>
    <scope>NUCLEOTIDE SEQUENCE</scope>
    <source>
        <strain evidence="2">Volc-1</strain>
    </source>
</reference>
<sequence>MIPIVRRSEFEILAFVERIRASDSFGRKERRKEVRSTTWADGIKVKSSSSSSSNSNSSSNRRRRRRRRRNNGGHE</sequence>
<evidence type="ECO:0000256" key="1">
    <source>
        <dbReference type="SAM" id="MobiDB-lite"/>
    </source>
</evidence>
<proteinExistence type="predicted"/>
<organism evidence="2 3">
    <name type="scientific">Vespula pensylvanica</name>
    <name type="common">Western yellow jacket</name>
    <name type="synonym">Wasp</name>
    <dbReference type="NCBI Taxonomy" id="30213"/>
    <lineage>
        <taxon>Eukaryota</taxon>
        <taxon>Metazoa</taxon>
        <taxon>Ecdysozoa</taxon>
        <taxon>Arthropoda</taxon>
        <taxon>Hexapoda</taxon>
        <taxon>Insecta</taxon>
        <taxon>Pterygota</taxon>
        <taxon>Neoptera</taxon>
        <taxon>Endopterygota</taxon>
        <taxon>Hymenoptera</taxon>
        <taxon>Apocrita</taxon>
        <taxon>Aculeata</taxon>
        <taxon>Vespoidea</taxon>
        <taxon>Vespidae</taxon>
        <taxon>Vespinae</taxon>
        <taxon>Vespula</taxon>
    </lineage>
</organism>
<evidence type="ECO:0000313" key="2">
    <source>
        <dbReference type="EMBL" id="KAF7435864.1"/>
    </source>
</evidence>
<comment type="caution">
    <text evidence="2">The sequence shown here is derived from an EMBL/GenBank/DDBJ whole genome shotgun (WGS) entry which is preliminary data.</text>
</comment>
<name>A0A834UF94_VESPE</name>
<evidence type="ECO:0000313" key="3">
    <source>
        <dbReference type="Proteomes" id="UP000600918"/>
    </source>
</evidence>
<feature type="compositionally biased region" description="Low complexity" evidence="1">
    <location>
        <begin position="47"/>
        <end position="59"/>
    </location>
</feature>
<gene>
    <name evidence="2" type="ORF">H0235_004055</name>
</gene>
<dbReference type="AlphaFoldDB" id="A0A834UF94"/>
<dbReference type="Proteomes" id="UP000600918">
    <property type="component" value="Unassembled WGS sequence"/>
</dbReference>
<feature type="region of interest" description="Disordered" evidence="1">
    <location>
        <begin position="25"/>
        <end position="75"/>
    </location>
</feature>
<dbReference type="EMBL" id="JACSDY010000002">
    <property type="protein sequence ID" value="KAF7435864.1"/>
    <property type="molecule type" value="Genomic_DNA"/>
</dbReference>
<feature type="compositionally biased region" description="Basic residues" evidence="1">
    <location>
        <begin position="60"/>
        <end position="75"/>
    </location>
</feature>
<keyword evidence="3" id="KW-1185">Reference proteome</keyword>
<feature type="compositionally biased region" description="Basic and acidic residues" evidence="1">
    <location>
        <begin position="25"/>
        <end position="35"/>
    </location>
</feature>